<dbReference type="Gene3D" id="3.10.10.10">
    <property type="entry name" value="HIV Type 1 Reverse Transcriptase, subunit A, domain 1"/>
    <property type="match status" value="1"/>
</dbReference>
<name>A0ABY6KYD7_9ARAC</name>
<gene>
    <name evidence="10" type="ORF">LAZ67_11001262</name>
</gene>
<evidence type="ECO:0000256" key="5">
    <source>
        <dbReference type="ARBA" id="ARBA00022801"/>
    </source>
</evidence>
<dbReference type="Proteomes" id="UP001235939">
    <property type="component" value="Chromosome 11"/>
</dbReference>
<accession>A0ABY6KYD7</accession>
<dbReference type="InterPro" id="IPR001878">
    <property type="entry name" value="Znf_CCHC"/>
</dbReference>
<dbReference type="Pfam" id="PF03732">
    <property type="entry name" value="Retrotrans_gag"/>
    <property type="match status" value="1"/>
</dbReference>
<evidence type="ECO:0000313" key="11">
    <source>
        <dbReference type="Proteomes" id="UP001235939"/>
    </source>
</evidence>
<dbReference type="InterPro" id="IPR001969">
    <property type="entry name" value="Aspartic_peptidase_AS"/>
</dbReference>
<feature type="domain" description="CCHC-type" evidence="8">
    <location>
        <begin position="250"/>
        <end position="265"/>
    </location>
</feature>
<dbReference type="InterPro" id="IPR054465">
    <property type="entry name" value="Integrase_p58-like_C"/>
</dbReference>
<evidence type="ECO:0000256" key="6">
    <source>
        <dbReference type="PROSITE-ProRule" id="PRU00047"/>
    </source>
</evidence>
<dbReference type="InterPro" id="IPR005162">
    <property type="entry name" value="Retrotrans_gag_dom"/>
</dbReference>
<dbReference type="EMBL" id="CP092873">
    <property type="protein sequence ID" value="UYV73885.1"/>
    <property type="molecule type" value="Genomic_DNA"/>
</dbReference>
<evidence type="ECO:0000256" key="1">
    <source>
        <dbReference type="ARBA" id="ARBA00022679"/>
    </source>
</evidence>
<dbReference type="Pfam" id="PF22938">
    <property type="entry name" value="Integrase_p58_C"/>
    <property type="match status" value="1"/>
</dbReference>
<evidence type="ECO:0000256" key="4">
    <source>
        <dbReference type="ARBA" id="ARBA00022759"/>
    </source>
</evidence>
<dbReference type="InterPro" id="IPR036875">
    <property type="entry name" value="Znf_CCHC_sf"/>
</dbReference>
<dbReference type="PANTHER" id="PTHR37984:SF5">
    <property type="entry name" value="PROTEIN NYNRIN-LIKE"/>
    <property type="match status" value="1"/>
</dbReference>
<dbReference type="InterPro" id="IPR043128">
    <property type="entry name" value="Rev_trsase/Diguanyl_cyclase"/>
</dbReference>
<dbReference type="InterPro" id="IPR001995">
    <property type="entry name" value="Peptidase_A2_cat"/>
</dbReference>
<feature type="compositionally biased region" description="Polar residues" evidence="7">
    <location>
        <begin position="288"/>
        <end position="300"/>
    </location>
</feature>
<dbReference type="SUPFAM" id="SSF57756">
    <property type="entry name" value="Retrovirus zinc finger-like domains"/>
    <property type="match status" value="1"/>
</dbReference>
<evidence type="ECO:0000256" key="3">
    <source>
        <dbReference type="ARBA" id="ARBA00022722"/>
    </source>
</evidence>
<dbReference type="SUPFAM" id="SSF50630">
    <property type="entry name" value="Acid proteases"/>
    <property type="match status" value="1"/>
</dbReference>
<dbReference type="PANTHER" id="PTHR37984">
    <property type="entry name" value="PROTEIN CBG26694"/>
    <property type="match status" value="1"/>
</dbReference>
<keyword evidence="6" id="KW-0862">Zinc</keyword>
<dbReference type="CDD" id="cd01647">
    <property type="entry name" value="RT_LTR"/>
    <property type="match status" value="1"/>
</dbReference>
<feature type="region of interest" description="Disordered" evidence="7">
    <location>
        <begin position="276"/>
        <end position="343"/>
    </location>
</feature>
<dbReference type="Pfam" id="PF13975">
    <property type="entry name" value="gag-asp_proteas"/>
    <property type="match status" value="1"/>
</dbReference>
<dbReference type="Gene3D" id="3.30.70.270">
    <property type="match status" value="2"/>
</dbReference>
<evidence type="ECO:0000256" key="7">
    <source>
        <dbReference type="SAM" id="MobiDB-lite"/>
    </source>
</evidence>
<dbReference type="InterPro" id="IPR021109">
    <property type="entry name" value="Peptidase_aspartic_dom_sf"/>
</dbReference>
<keyword evidence="5" id="KW-0378">Hydrolase</keyword>
<keyword evidence="6" id="KW-0863">Zinc-finger</keyword>
<dbReference type="InterPro" id="IPR050951">
    <property type="entry name" value="Retrovirus_Pol_polyprotein"/>
</dbReference>
<keyword evidence="1" id="KW-0808">Transferase</keyword>
<evidence type="ECO:0000259" key="9">
    <source>
        <dbReference type="PROSITE" id="PS50175"/>
    </source>
</evidence>
<evidence type="ECO:0000313" key="10">
    <source>
        <dbReference type="EMBL" id="UYV73885.1"/>
    </source>
</evidence>
<keyword evidence="11" id="KW-1185">Reference proteome</keyword>
<protein>
    <submittedName>
        <fullName evidence="10">K02A2.6-like</fullName>
    </submittedName>
</protein>
<organism evidence="10 11">
    <name type="scientific">Cordylochernes scorpioides</name>
    <dbReference type="NCBI Taxonomy" id="51811"/>
    <lineage>
        <taxon>Eukaryota</taxon>
        <taxon>Metazoa</taxon>
        <taxon>Ecdysozoa</taxon>
        <taxon>Arthropoda</taxon>
        <taxon>Chelicerata</taxon>
        <taxon>Arachnida</taxon>
        <taxon>Pseudoscorpiones</taxon>
        <taxon>Cheliferoidea</taxon>
        <taxon>Chernetidae</taxon>
        <taxon>Cordylochernes</taxon>
    </lineage>
</organism>
<reference evidence="10 11" key="1">
    <citation type="submission" date="2022-01" db="EMBL/GenBank/DDBJ databases">
        <title>A chromosomal length assembly of Cordylochernes scorpioides.</title>
        <authorList>
            <person name="Zeh D."/>
            <person name="Zeh J."/>
        </authorList>
    </citation>
    <scope>NUCLEOTIDE SEQUENCE [LARGE SCALE GENOMIC DNA]</scope>
    <source>
        <strain evidence="10">IN4F17</strain>
        <tissue evidence="10">Whole Body</tissue>
    </source>
</reference>
<dbReference type="CDD" id="cd00303">
    <property type="entry name" value="retropepsin_like"/>
    <property type="match status" value="1"/>
</dbReference>
<keyword evidence="3" id="KW-0540">Nuclease</keyword>
<dbReference type="PROSITE" id="PS50158">
    <property type="entry name" value="ZF_CCHC"/>
    <property type="match status" value="1"/>
</dbReference>
<feature type="region of interest" description="Disordered" evidence="7">
    <location>
        <begin position="199"/>
        <end position="249"/>
    </location>
</feature>
<feature type="domain" description="Peptidase A2" evidence="9">
    <location>
        <begin position="363"/>
        <end position="378"/>
    </location>
</feature>
<keyword evidence="4" id="KW-0255">Endonuclease</keyword>
<dbReference type="SMART" id="SM00343">
    <property type="entry name" value="ZnF_C2HC"/>
    <property type="match status" value="1"/>
</dbReference>
<dbReference type="PROSITE" id="PS50175">
    <property type="entry name" value="ASP_PROT_RETROV"/>
    <property type="match status" value="1"/>
</dbReference>
<sequence>MKQRWLSDFQRVARYNKWDDSMCLANVIFYLTGTSKCWFENFEEILNSWEEFKIKFCEIFGNKKDTARKAENILRTRAQTSGENVESYIQEVLLLCKQSNPRMSEGEKVSHLIKGVAEEVYQALVGKDISTVDQFVAFCRRFEAFKRMRVAPPRFNRLPNVTTISTAEPENLEALIRRIDIDTPPPDLRDVIRSEIQQTLAPISAPRQPESFRPRRQYLPQNDQGYRRRTEGPPNNQRTQWRTEDDRPICFHCGRPGHVARYCRDRRQAFADARLGRETVDSGRPRTENYTMGESGSELSQGRFRNPSPYPHRGRFQAPRRTSQYPARRPSRSPSRRNENPPCRIAATMEKNWISVNIQGRNVQALVDSGADYSVISEAFRRSIKAPVFKENGPLLRAADKKPIVTLGKCSLEVQIKGLDIIFYFVVAAECSHDVILGWDFFRATDAIIDCGKNKLYLSEAEKSYEWKDLKLCAAMDCVLPPKSFGKIVVTNQDVFSSRDVVVTGSKRLQLEKGFFIPSSLVRFLHGRAVLWVTNSTHQSQVIPSDMKIGTMQDLEVGSISNLDACSEIAGKDEVTSPDRPYRVSPAERHVIQSEVEKMMETKIIRPPSSPSASPVILVRKKDGSLRFCVDYRRLNKITKKDVYPLPRIDDALDTLSGSRYFSTMDMRSGFCVCVCVMPFGLCNVPATFERMIDNVLRGLKWDMCLCYLDDIVVYVDYVGHLVTNAEDARMLARLNILQSQSKDKERYDKKHQEVTYKEGDLVWVFTPVRTIGLSEKLLKRYFGPYRVIRKISSVNYQVEGVTNTRRRRKTQDIVHVVRMKPYHDPEVQEQIAQGHVTD</sequence>
<dbReference type="SUPFAM" id="SSF56672">
    <property type="entry name" value="DNA/RNA polymerases"/>
    <property type="match status" value="1"/>
</dbReference>
<dbReference type="PROSITE" id="PS00141">
    <property type="entry name" value="ASP_PROTEASE"/>
    <property type="match status" value="1"/>
</dbReference>
<evidence type="ECO:0000256" key="2">
    <source>
        <dbReference type="ARBA" id="ARBA00022695"/>
    </source>
</evidence>
<dbReference type="Gene3D" id="2.40.70.10">
    <property type="entry name" value="Acid Proteases"/>
    <property type="match status" value="1"/>
</dbReference>
<dbReference type="Gene3D" id="4.10.60.10">
    <property type="entry name" value="Zinc finger, CCHC-type"/>
    <property type="match status" value="1"/>
</dbReference>
<evidence type="ECO:0000259" key="8">
    <source>
        <dbReference type="PROSITE" id="PS50158"/>
    </source>
</evidence>
<dbReference type="InterPro" id="IPR043502">
    <property type="entry name" value="DNA/RNA_pol_sf"/>
</dbReference>
<keyword evidence="6" id="KW-0479">Metal-binding</keyword>
<keyword evidence="2" id="KW-0548">Nucleotidyltransferase</keyword>
<proteinExistence type="predicted"/>
<feature type="compositionally biased region" description="Basic and acidic residues" evidence="7">
    <location>
        <begin position="276"/>
        <end position="287"/>
    </location>
</feature>